<organism evidence="2 3">
    <name type="scientific">Pseudoalteromonas spongiae</name>
    <dbReference type="NCBI Taxonomy" id="298657"/>
    <lineage>
        <taxon>Bacteria</taxon>
        <taxon>Pseudomonadati</taxon>
        <taxon>Pseudomonadota</taxon>
        <taxon>Gammaproteobacteria</taxon>
        <taxon>Alteromonadales</taxon>
        <taxon>Pseudoalteromonadaceae</taxon>
        <taxon>Pseudoalteromonas</taxon>
    </lineage>
</organism>
<evidence type="ECO:0000313" key="2">
    <source>
        <dbReference type="EMBL" id="MEI4550030.1"/>
    </source>
</evidence>
<keyword evidence="1" id="KW-1133">Transmembrane helix</keyword>
<keyword evidence="1" id="KW-0472">Membrane</keyword>
<protein>
    <recommendedName>
        <fullName evidence="4">DUF3325 domain-containing protein</fullName>
    </recommendedName>
</protein>
<dbReference type="RefSeq" id="WP_336435374.1">
    <property type="nucleotide sequence ID" value="NZ_JBAWKS010000001.1"/>
</dbReference>
<feature type="transmembrane region" description="Helical" evidence="1">
    <location>
        <begin position="41"/>
        <end position="58"/>
    </location>
</feature>
<comment type="caution">
    <text evidence="2">The sequence shown here is derived from an EMBL/GenBank/DDBJ whole genome shotgun (WGS) entry which is preliminary data.</text>
</comment>
<name>A0ABU8ETC3_9GAMM</name>
<gene>
    <name evidence="2" type="ORF">WAE96_10180</name>
</gene>
<keyword evidence="1" id="KW-0812">Transmembrane</keyword>
<evidence type="ECO:0008006" key="4">
    <source>
        <dbReference type="Google" id="ProtNLM"/>
    </source>
</evidence>
<evidence type="ECO:0000313" key="3">
    <source>
        <dbReference type="Proteomes" id="UP001382455"/>
    </source>
</evidence>
<feature type="transmembrane region" description="Helical" evidence="1">
    <location>
        <begin position="64"/>
        <end position="83"/>
    </location>
</feature>
<evidence type="ECO:0000256" key="1">
    <source>
        <dbReference type="SAM" id="Phobius"/>
    </source>
</evidence>
<accession>A0ABU8ETC3</accession>
<feature type="transmembrane region" description="Helical" evidence="1">
    <location>
        <begin position="6"/>
        <end position="21"/>
    </location>
</feature>
<dbReference type="Proteomes" id="UP001382455">
    <property type="component" value="Unassembled WGS sequence"/>
</dbReference>
<keyword evidence="3" id="KW-1185">Reference proteome</keyword>
<sequence>MSYFIVLPAIIMLFAIGLLYLSNKHQLLRVKPLTKKLRPIAYLMLLLAFVLMAAKYAVSASLFIGLMVIMLCVIALPLMALFLKGNKT</sequence>
<dbReference type="EMBL" id="JBAWKS010000001">
    <property type="protein sequence ID" value="MEI4550030.1"/>
    <property type="molecule type" value="Genomic_DNA"/>
</dbReference>
<proteinExistence type="predicted"/>
<reference evidence="2 3" key="1">
    <citation type="submission" date="2023-12" db="EMBL/GenBank/DDBJ databases">
        <title>Friends and Foes: Symbiotic and Algicidal bacterial influence on Karenia brevis blooms.</title>
        <authorList>
            <person name="Fei C."/>
            <person name="Mohamed A.R."/>
            <person name="Booker A."/>
            <person name="Arshad M."/>
            <person name="Klass S."/>
            <person name="Ahn S."/>
            <person name="Gilbert P.M."/>
            <person name="Heil C.A."/>
            <person name="Martinez J.M."/>
            <person name="Amin S.A."/>
        </authorList>
    </citation>
    <scope>NUCLEOTIDE SEQUENCE [LARGE SCALE GENOMIC DNA]</scope>
    <source>
        <strain evidence="2 3">CE15</strain>
    </source>
</reference>